<dbReference type="InterPro" id="IPR001387">
    <property type="entry name" value="Cro/C1-type_HTH"/>
</dbReference>
<dbReference type="RefSeq" id="WP_227408517.1">
    <property type="nucleotide sequence ID" value="NZ_JAJDKQ010000014.1"/>
</dbReference>
<dbReference type="Pfam" id="PF01381">
    <property type="entry name" value="HTH_3"/>
    <property type="match status" value="1"/>
</dbReference>
<proteinExistence type="predicted"/>
<dbReference type="GO" id="GO:0003677">
    <property type="term" value="F:DNA binding"/>
    <property type="evidence" value="ECO:0007669"/>
    <property type="project" value="InterPro"/>
</dbReference>
<feature type="transmembrane region" description="Helical" evidence="1">
    <location>
        <begin position="132"/>
        <end position="150"/>
    </location>
</feature>
<evidence type="ECO:0000313" key="4">
    <source>
        <dbReference type="Proteomes" id="UP001197827"/>
    </source>
</evidence>
<dbReference type="Proteomes" id="UP001197827">
    <property type="component" value="Unassembled WGS sequence"/>
</dbReference>
<dbReference type="Gene3D" id="1.10.260.40">
    <property type="entry name" value="lambda repressor-like DNA-binding domains"/>
    <property type="match status" value="1"/>
</dbReference>
<name>A0AAW4VQN8_9FIRM</name>
<evidence type="ECO:0000313" key="3">
    <source>
        <dbReference type="EMBL" id="MCB8561960.1"/>
    </source>
</evidence>
<keyword evidence="1" id="KW-0812">Transmembrane</keyword>
<accession>A0AAW4VQN8</accession>
<comment type="caution">
    <text evidence="3">The sequence shown here is derived from an EMBL/GenBank/DDBJ whole genome shotgun (WGS) entry which is preliminary data.</text>
</comment>
<feature type="domain" description="HTH cro/C1-type" evidence="2">
    <location>
        <begin position="28"/>
        <end position="61"/>
    </location>
</feature>
<dbReference type="EMBL" id="JAJDKQ010000014">
    <property type="protein sequence ID" value="MCB8561960.1"/>
    <property type="molecule type" value="Genomic_DNA"/>
</dbReference>
<dbReference type="CDD" id="cd00093">
    <property type="entry name" value="HTH_XRE"/>
    <property type="match status" value="1"/>
</dbReference>
<dbReference type="AlphaFoldDB" id="A0AAW4VQN8"/>
<dbReference type="PROSITE" id="PS50943">
    <property type="entry name" value="HTH_CROC1"/>
    <property type="match status" value="1"/>
</dbReference>
<dbReference type="SUPFAM" id="SSF47413">
    <property type="entry name" value="lambda repressor-like DNA-binding domains"/>
    <property type="match status" value="1"/>
</dbReference>
<keyword evidence="1" id="KW-1133">Transmembrane helix</keyword>
<gene>
    <name evidence="3" type="ORF">LJD74_08075</name>
</gene>
<organism evidence="3 4">
    <name type="scientific">Faecalibacillus intestinalis</name>
    <dbReference type="NCBI Taxonomy" id="1982626"/>
    <lineage>
        <taxon>Bacteria</taxon>
        <taxon>Bacillati</taxon>
        <taxon>Bacillota</taxon>
        <taxon>Erysipelotrichia</taxon>
        <taxon>Erysipelotrichales</taxon>
        <taxon>Coprobacillaceae</taxon>
        <taxon>Faecalibacillus</taxon>
    </lineage>
</organism>
<protein>
    <submittedName>
        <fullName evidence="3">Helix-turn-helix domain-containing protein</fullName>
    </submittedName>
</protein>
<evidence type="ECO:0000256" key="1">
    <source>
        <dbReference type="SAM" id="Phobius"/>
    </source>
</evidence>
<sequence length="169" mass="19676">MANHGNEKVIEGINQFAREVATQIFNASNRTISRWENGKNMLGFDVLVEIADYYEVEIRKILDGERKGKNMNKEMEDTVLKVADYTNTEAQNHNKRVHRLFLFAIVFYVLTLLFEEYVAYIGIDFLEGFSEGFLKGGMLGIILVVFFITGRYGKRMRDFKLHILHKIKK</sequence>
<evidence type="ECO:0000259" key="2">
    <source>
        <dbReference type="PROSITE" id="PS50943"/>
    </source>
</evidence>
<feature type="transmembrane region" description="Helical" evidence="1">
    <location>
        <begin position="100"/>
        <end position="120"/>
    </location>
</feature>
<keyword evidence="1" id="KW-0472">Membrane</keyword>
<dbReference type="InterPro" id="IPR010982">
    <property type="entry name" value="Lambda_DNA-bd_dom_sf"/>
</dbReference>
<reference evidence="3" key="1">
    <citation type="submission" date="2021-10" db="EMBL/GenBank/DDBJ databases">
        <title>Collection of gut derived symbiotic bacterial strains cultured from healthy donors.</title>
        <authorList>
            <person name="Lin H."/>
            <person name="Littmann E."/>
            <person name="Kohout C."/>
            <person name="Pamer E.G."/>
        </authorList>
    </citation>
    <scope>NUCLEOTIDE SEQUENCE</scope>
    <source>
        <strain evidence="3">DFI.5.2</strain>
    </source>
</reference>